<evidence type="ECO:0000256" key="1">
    <source>
        <dbReference type="SAM" id="MobiDB-lite"/>
    </source>
</evidence>
<proteinExistence type="predicted"/>
<sequence>MDERIHGQHRHAGGPVSSRLPRDLDCHDVRKPSSGGERQERRSSSRRGGQREDGQRHVVLAGVDVAVAETALRHRPDDARVGLVELLSS</sequence>
<dbReference type="RefSeq" id="WP_260190533.1">
    <property type="nucleotide sequence ID" value="NZ_JAFFZE010000009.1"/>
</dbReference>
<organism evidence="2 3">
    <name type="scientific">Actinophytocola gossypii</name>
    <dbReference type="NCBI Taxonomy" id="2812003"/>
    <lineage>
        <taxon>Bacteria</taxon>
        <taxon>Bacillati</taxon>
        <taxon>Actinomycetota</taxon>
        <taxon>Actinomycetes</taxon>
        <taxon>Pseudonocardiales</taxon>
        <taxon>Pseudonocardiaceae</taxon>
    </lineage>
</organism>
<protein>
    <submittedName>
        <fullName evidence="2">Uncharacterized protein</fullName>
    </submittedName>
</protein>
<gene>
    <name evidence="2" type="ORF">JT362_08520</name>
</gene>
<feature type="region of interest" description="Disordered" evidence="1">
    <location>
        <begin position="1"/>
        <end position="57"/>
    </location>
</feature>
<keyword evidence="3" id="KW-1185">Reference proteome</keyword>
<reference evidence="2 3" key="1">
    <citation type="submission" date="2021-02" db="EMBL/GenBank/DDBJ databases">
        <title>Actinophytocola xerophila sp. nov., isolated from soil of cotton cropping field.</title>
        <authorList>
            <person name="Huang R."/>
            <person name="Chen X."/>
            <person name="Ge X."/>
            <person name="Liu W."/>
        </authorList>
    </citation>
    <scope>NUCLEOTIDE SEQUENCE [LARGE SCALE GENOMIC DNA]</scope>
    <source>
        <strain evidence="2 3">S1-96</strain>
    </source>
</reference>
<evidence type="ECO:0000313" key="3">
    <source>
        <dbReference type="Proteomes" id="UP001156441"/>
    </source>
</evidence>
<comment type="caution">
    <text evidence="2">The sequence shown here is derived from an EMBL/GenBank/DDBJ whole genome shotgun (WGS) entry which is preliminary data.</text>
</comment>
<accession>A0ABT2J5W1</accession>
<name>A0ABT2J5W1_9PSEU</name>
<dbReference type="EMBL" id="JAFFZE010000009">
    <property type="protein sequence ID" value="MCT2583156.1"/>
    <property type="molecule type" value="Genomic_DNA"/>
</dbReference>
<feature type="compositionally biased region" description="Basic and acidic residues" evidence="1">
    <location>
        <begin position="20"/>
        <end position="56"/>
    </location>
</feature>
<evidence type="ECO:0000313" key="2">
    <source>
        <dbReference type="EMBL" id="MCT2583156.1"/>
    </source>
</evidence>
<dbReference type="Proteomes" id="UP001156441">
    <property type="component" value="Unassembled WGS sequence"/>
</dbReference>